<comment type="caution">
    <text evidence="1">The sequence shown here is derived from an EMBL/GenBank/DDBJ whole genome shotgun (WGS) entry which is preliminary data.</text>
</comment>
<gene>
    <name evidence="1" type="ORF">ACFYNZ_00225</name>
</gene>
<dbReference type="SUPFAM" id="SSF53756">
    <property type="entry name" value="UDP-Glycosyltransferase/glycogen phosphorylase"/>
    <property type="match status" value="1"/>
</dbReference>
<accession>A0ABW6KL17</accession>
<sequence length="696" mass="75550">MDVLVVVGRTPNTDIFQTFVGEMKKLDVRVHLVGTFAQNRIEAEWAVDTVHRVATDGANLDWRARGRAVHAHPHERFWAYVGGDDKVLRLARAADVIVAADSKAYYSGWELARLNTGAHACVGFGAAQRLVRALKDGKAPVVSVPDAADDGPRRDRISDSALLLGHEKVLGSRIGSAVARRVPLLPLPSRARVDVTRSVTTGLFSLRKAQAAVATAGAVAQRLRDTESRAEVLRTATRRALSQGFTPDTLLASAEADLAHADSLFAAGDAAGAAGFVHHALQTAFHRVAHIDQRESPLPKRAEEFARLVTASTAGAAATAAQGRARPVAEPEPGRPRRLLVVTDGNDNFLGLIRNHYESNPDVELRFLDIADYPGIKRLANNRRSLIAHRLGGDAMYGFTAEQHLRPYLDWADTVFIDWCAAAAALFTSVDPGTARIVVRLHSYEAFSNWPRLTDFSRVDDLVFVADHIRDLALRSVPALTGPQAPRTHIIDNGMDLAGFALPKNPDARFTVGMVGIGQVAKDPLWALQVIRELRRRDERYRLVMIGGDMNTKASQAAAAYQRSFQRKVAPLVKEGAVERRGATTDVPGNLRDIGVILSSSVREGCHVGVMEGAASGAVPVVRDWPFFAGQKHGASTLYPADWVVGTPEAAADRILAVTADEETWAGHGRESEKHALASWDWPVVRGEFDRLFGIG</sequence>
<dbReference type="RefSeq" id="WP_388342972.1">
    <property type="nucleotide sequence ID" value="NZ_JBIAFJ010000001.1"/>
</dbReference>
<reference evidence="1 2" key="1">
    <citation type="submission" date="2024-10" db="EMBL/GenBank/DDBJ databases">
        <title>The Natural Products Discovery Center: Release of the First 8490 Sequenced Strains for Exploring Actinobacteria Biosynthetic Diversity.</title>
        <authorList>
            <person name="Kalkreuter E."/>
            <person name="Kautsar S.A."/>
            <person name="Yang D."/>
            <person name="Bader C.D."/>
            <person name="Teijaro C.N."/>
            <person name="Fluegel L."/>
            <person name="Davis C.M."/>
            <person name="Simpson J.R."/>
            <person name="Lauterbach L."/>
            <person name="Steele A.D."/>
            <person name="Gui C."/>
            <person name="Meng S."/>
            <person name="Li G."/>
            <person name="Viehrig K."/>
            <person name="Ye F."/>
            <person name="Su P."/>
            <person name="Kiefer A.F."/>
            <person name="Nichols A."/>
            <person name="Cepeda A.J."/>
            <person name="Yan W."/>
            <person name="Fan B."/>
            <person name="Jiang Y."/>
            <person name="Adhikari A."/>
            <person name="Zheng C.-J."/>
            <person name="Schuster L."/>
            <person name="Cowan T.M."/>
            <person name="Smanski M.J."/>
            <person name="Chevrette M.G."/>
            <person name="De Carvalho L.P.S."/>
            <person name="Shen B."/>
        </authorList>
    </citation>
    <scope>NUCLEOTIDE SEQUENCE [LARGE SCALE GENOMIC DNA]</scope>
    <source>
        <strain evidence="1 2">NPDC007147</strain>
    </source>
</reference>
<dbReference type="Proteomes" id="UP001601197">
    <property type="component" value="Unassembled WGS sequence"/>
</dbReference>
<proteinExistence type="predicted"/>
<evidence type="ECO:0000313" key="2">
    <source>
        <dbReference type="Proteomes" id="UP001601197"/>
    </source>
</evidence>
<name>A0ABW6KL17_9ACTN</name>
<organism evidence="1 2">
    <name type="scientific">Streptomyces kebangsaanensis</name>
    <dbReference type="NCBI Taxonomy" id="864058"/>
    <lineage>
        <taxon>Bacteria</taxon>
        <taxon>Bacillati</taxon>
        <taxon>Actinomycetota</taxon>
        <taxon>Actinomycetes</taxon>
        <taxon>Kitasatosporales</taxon>
        <taxon>Streptomycetaceae</taxon>
        <taxon>Streptomyces</taxon>
    </lineage>
</organism>
<evidence type="ECO:0000313" key="1">
    <source>
        <dbReference type="EMBL" id="MFE9167957.1"/>
    </source>
</evidence>
<protein>
    <submittedName>
        <fullName evidence="1">Glycosyltransferase family 1 protein</fullName>
    </submittedName>
</protein>
<keyword evidence="2" id="KW-1185">Reference proteome</keyword>
<dbReference type="EMBL" id="JBIAFJ010000001">
    <property type="protein sequence ID" value="MFE9167957.1"/>
    <property type="molecule type" value="Genomic_DNA"/>
</dbReference>
<dbReference type="Gene3D" id="3.40.50.2000">
    <property type="entry name" value="Glycogen Phosphorylase B"/>
    <property type="match status" value="1"/>
</dbReference>